<feature type="compositionally biased region" description="Polar residues" evidence="1">
    <location>
        <begin position="236"/>
        <end position="246"/>
    </location>
</feature>
<feature type="compositionally biased region" description="Low complexity" evidence="1">
    <location>
        <begin position="631"/>
        <end position="641"/>
    </location>
</feature>
<name>A0ABT7SLF4_9GAMM</name>
<reference evidence="2 3" key="1">
    <citation type="submission" date="2023-06" db="EMBL/GenBank/DDBJ databases">
        <title>Thiopseudomonas sp. CY1220 draft genome sequence.</title>
        <authorList>
            <person name="Zhao G."/>
            <person name="An M."/>
        </authorList>
    </citation>
    <scope>NUCLEOTIDE SEQUENCE [LARGE SCALE GENOMIC DNA]</scope>
    <source>
        <strain evidence="2 3">CY1220</strain>
    </source>
</reference>
<keyword evidence="3" id="KW-1185">Reference proteome</keyword>
<dbReference type="Pfam" id="PF07793">
    <property type="entry name" value="DUF1631"/>
    <property type="match status" value="1"/>
</dbReference>
<evidence type="ECO:0000256" key="1">
    <source>
        <dbReference type="SAM" id="MobiDB-lite"/>
    </source>
</evidence>
<evidence type="ECO:0000313" key="3">
    <source>
        <dbReference type="Proteomes" id="UP001241056"/>
    </source>
</evidence>
<dbReference type="Proteomes" id="UP001241056">
    <property type="component" value="Unassembled WGS sequence"/>
</dbReference>
<organism evidence="2 3">
    <name type="scientific">Thiopseudomonas acetoxidans</name>
    <dbReference type="NCBI Taxonomy" id="3041622"/>
    <lineage>
        <taxon>Bacteria</taxon>
        <taxon>Pseudomonadati</taxon>
        <taxon>Pseudomonadota</taxon>
        <taxon>Gammaproteobacteria</taxon>
        <taxon>Pseudomonadales</taxon>
        <taxon>Pseudomonadaceae</taxon>
        <taxon>Thiopseudomonas</taxon>
    </lineage>
</organism>
<accession>A0ABT7SLF4</accession>
<proteinExistence type="predicted"/>
<evidence type="ECO:0000313" key="2">
    <source>
        <dbReference type="EMBL" id="MDM7857018.1"/>
    </source>
</evidence>
<protein>
    <submittedName>
        <fullName evidence="2">DUF1631 domain-containing protein</fullName>
    </submittedName>
</protein>
<dbReference type="InterPro" id="IPR012434">
    <property type="entry name" value="DUF1631"/>
</dbReference>
<feature type="region of interest" description="Disordered" evidence="1">
    <location>
        <begin position="602"/>
        <end position="641"/>
    </location>
</feature>
<dbReference type="RefSeq" id="WP_289409646.1">
    <property type="nucleotide sequence ID" value="NZ_JAUCDY010000001.1"/>
</dbReference>
<gene>
    <name evidence="2" type="ORF">QEZ41_01800</name>
</gene>
<comment type="caution">
    <text evidence="2">The sequence shown here is derived from an EMBL/GenBank/DDBJ whole genome shotgun (WGS) entry which is preliminary data.</text>
</comment>
<feature type="region of interest" description="Disordered" evidence="1">
    <location>
        <begin position="227"/>
        <end position="249"/>
    </location>
</feature>
<dbReference type="EMBL" id="JAUCDY010000001">
    <property type="protein sequence ID" value="MDM7857018.1"/>
    <property type="molecule type" value="Genomic_DNA"/>
</dbReference>
<sequence>MQNEAKVVPISHSTTSKNLGNLPPVLSLVRDNATLHIKKNLQELFTSADDILFEMADRATSNSEQNSLFEAMRDLRLKRKSLERGFFHGLLDKFNQLNQRSIGRSRVEEKLNLDTLSLVQNDELEESVALETMIAKVMGTEVQPLTLLSTRLGHLLQRKISNDENPLGPKSLATAFLESCTILGFEIQIKLIILKLFEKAVLDNIHALYHASNELLIKEGVLPDLSSQTTERKRPSVTQRHATSHTADADQHSFGVTQAIHTHIAFDELQALLGHLKLSQASTPAPSDAVPISTQDLMRLLSHLQQHNNEQHVSSQIVRKQLDSILQRASQQSKRTRVVGEIDNDIINLVSMLFDFILDDRSIPSALKAMIGRMQIPLLKLAVLDKSFFDNTNHPARRLLNEIGSAALGWSDQDTKHQDSLSQKIESIVQRLQHDFSDDPGIFNELLTDFASFMRTERRRSELLEQRVRDAEEGRARSEYARAQVEEALNERLMGKTLAETVVQILQDSWSKVMLLNHLKYGEQSNQWKSSLAVMDQLIWSVSPHTEPDTARKLRLLIPKLLEKLHEGFNQAALDPFATSLLFTKLEVLHVQAMQRANALLEPAQPATETVKATPAQSTPSDTPTEPPPTAESTEPAQEEPAMVEVKAKIALTEPAADTVPEVEVDENHPALALVDKLNAGSWFELTQADEQNTRCKLAAIIKSTGRYIFVNRRGLKVLEKSRAELALAFADGTLTLLDDAQLFDRALESVIGDLRRLKSRD</sequence>